<evidence type="ECO:0000256" key="2">
    <source>
        <dbReference type="ARBA" id="ARBA00022679"/>
    </source>
</evidence>
<accession>A0A936TEN1</accession>
<proteinExistence type="predicted"/>
<dbReference type="Gene3D" id="3.40.50.2000">
    <property type="entry name" value="Glycogen Phosphorylase B"/>
    <property type="match status" value="2"/>
</dbReference>
<evidence type="ECO:0000313" key="5">
    <source>
        <dbReference type="EMBL" id="MBK9297237.1"/>
    </source>
</evidence>
<dbReference type="PANTHER" id="PTHR45947:SF3">
    <property type="entry name" value="SULFOQUINOVOSYL TRANSFERASE SQD2"/>
    <property type="match status" value="1"/>
</dbReference>
<dbReference type="InterPro" id="IPR028098">
    <property type="entry name" value="Glyco_trans_4-like_N"/>
</dbReference>
<dbReference type="InterPro" id="IPR001296">
    <property type="entry name" value="Glyco_trans_1"/>
</dbReference>
<organism evidence="5 6">
    <name type="scientific">Candidatus Neomicrothrix subdominans</name>
    <dbReference type="NCBI Taxonomy" id="2954438"/>
    <lineage>
        <taxon>Bacteria</taxon>
        <taxon>Bacillati</taxon>
        <taxon>Actinomycetota</taxon>
        <taxon>Acidimicrobiia</taxon>
        <taxon>Acidimicrobiales</taxon>
        <taxon>Microthrixaceae</taxon>
        <taxon>Candidatus Neomicrothrix</taxon>
    </lineage>
</organism>
<dbReference type="Pfam" id="PF00534">
    <property type="entry name" value="Glycos_transf_1"/>
    <property type="match status" value="1"/>
</dbReference>
<dbReference type="InterPro" id="IPR050194">
    <property type="entry name" value="Glycosyltransferase_grp1"/>
</dbReference>
<name>A0A936TEN1_9ACTN</name>
<sequence length="406" mass="41836">MSDLVRRLCVLSMHTSPLAQPGSADAGGMNVYVRELATSLAQAGVAVRVYTRATHGVPAGPQTVEPNLVVVPIAAGDPDLSKEDLGSAIEEFTAGVALDLAATGGTDAIHANYWLSAVAGQTLAHALRVPLAVSFHTLARVKLAHGDPEPGGRAAAEERAVASADVLCAASASDASDLSTHYGADPRRIVRVPPGVQHAFFSPGSRAGARRALGLGDAPHVLFVGRIQPLKGLDVAVCAMAELQRSDARLLAVGGPSGPHGAAEQARVNNLIAAAGLGDRVTITDPQPHHILSTYYRAADVVVVPSRTESFGLVALEAASCGRPVVAADVGGLRGLVLHGESGLRVRGRDPRHWAAAIGEVLGDPERAAAFGVAGATLGRSYRWSTTAQALLAALDRAVVEHGERR</sequence>
<dbReference type="SUPFAM" id="SSF53756">
    <property type="entry name" value="UDP-Glycosyltransferase/glycogen phosphorylase"/>
    <property type="match status" value="1"/>
</dbReference>
<comment type="caution">
    <text evidence="5">The sequence shown here is derived from an EMBL/GenBank/DDBJ whole genome shotgun (WGS) entry which is preliminary data.</text>
</comment>
<dbReference type="AlphaFoldDB" id="A0A936TEN1"/>
<evidence type="ECO:0000313" key="6">
    <source>
        <dbReference type="Proteomes" id="UP000727993"/>
    </source>
</evidence>
<dbReference type="Pfam" id="PF13439">
    <property type="entry name" value="Glyco_transf_4"/>
    <property type="match status" value="1"/>
</dbReference>
<dbReference type="GO" id="GO:0016758">
    <property type="term" value="F:hexosyltransferase activity"/>
    <property type="evidence" value="ECO:0007669"/>
    <property type="project" value="TreeGrafter"/>
</dbReference>
<gene>
    <name evidence="5" type="ORF">IPN02_10500</name>
</gene>
<dbReference type="EMBL" id="JADJZA010000007">
    <property type="protein sequence ID" value="MBK9297237.1"/>
    <property type="molecule type" value="Genomic_DNA"/>
</dbReference>
<dbReference type="PANTHER" id="PTHR45947">
    <property type="entry name" value="SULFOQUINOVOSYL TRANSFERASE SQD2"/>
    <property type="match status" value="1"/>
</dbReference>
<keyword evidence="1" id="KW-0328">Glycosyltransferase</keyword>
<dbReference type="GO" id="GO:1901137">
    <property type="term" value="P:carbohydrate derivative biosynthetic process"/>
    <property type="evidence" value="ECO:0007669"/>
    <property type="project" value="UniProtKB-ARBA"/>
</dbReference>
<keyword evidence="2" id="KW-0808">Transferase</keyword>
<feature type="domain" description="Glycosyltransferase subfamily 4-like N-terminal" evidence="4">
    <location>
        <begin position="27"/>
        <end position="198"/>
    </location>
</feature>
<evidence type="ECO:0000259" key="3">
    <source>
        <dbReference type="Pfam" id="PF00534"/>
    </source>
</evidence>
<evidence type="ECO:0000256" key="1">
    <source>
        <dbReference type="ARBA" id="ARBA00022676"/>
    </source>
</evidence>
<feature type="domain" description="Glycosyl transferase family 1" evidence="3">
    <location>
        <begin position="216"/>
        <end position="374"/>
    </location>
</feature>
<evidence type="ECO:0000259" key="4">
    <source>
        <dbReference type="Pfam" id="PF13439"/>
    </source>
</evidence>
<dbReference type="Proteomes" id="UP000727993">
    <property type="component" value="Unassembled WGS sequence"/>
</dbReference>
<reference evidence="5 6" key="1">
    <citation type="submission" date="2020-10" db="EMBL/GenBank/DDBJ databases">
        <title>Connecting structure to function with the recovery of over 1000 high-quality activated sludge metagenome-assembled genomes encoding full-length rRNA genes using long-read sequencing.</title>
        <authorList>
            <person name="Singleton C.M."/>
            <person name="Petriglieri F."/>
            <person name="Kristensen J.M."/>
            <person name="Kirkegaard R.H."/>
            <person name="Michaelsen T.Y."/>
            <person name="Andersen M.H."/>
            <person name="Karst S.M."/>
            <person name="Dueholm M.S."/>
            <person name="Nielsen P.H."/>
            <person name="Albertsen M."/>
        </authorList>
    </citation>
    <scope>NUCLEOTIDE SEQUENCE [LARGE SCALE GENOMIC DNA]</scope>
    <source>
        <strain evidence="5">Lyne_18-Q3-R50-59_MAXAC.006</strain>
    </source>
</reference>
<protein>
    <submittedName>
        <fullName evidence="5">Glycosyltransferase</fullName>
    </submittedName>
</protein>